<feature type="domain" description="Glutamate/phenylalanine/leucine/valine/L-tryptophan dehydrogenase C-terminal" evidence="8">
    <location>
        <begin position="180"/>
        <end position="409"/>
    </location>
</feature>
<dbReference type="GO" id="GO:0000166">
    <property type="term" value="F:nucleotide binding"/>
    <property type="evidence" value="ECO:0007669"/>
    <property type="project" value="UniProtKB-KW"/>
</dbReference>
<feature type="binding site" evidence="5">
    <location>
        <position position="217"/>
    </location>
    <ligand>
        <name>NAD(+)</name>
        <dbReference type="ChEBI" id="CHEBI:57540"/>
    </ligand>
</feature>
<proteinExistence type="inferred from homology"/>
<feature type="site" description="Important for catalysis" evidence="6">
    <location>
        <position position="143"/>
    </location>
</feature>
<dbReference type="Pfam" id="PF00208">
    <property type="entry name" value="ELFV_dehydrog"/>
    <property type="match status" value="1"/>
</dbReference>
<dbReference type="Pfam" id="PF02812">
    <property type="entry name" value="ELFV_dehydrog_N"/>
    <property type="match status" value="1"/>
</dbReference>
<evidence type="ECO:0000313" key="9">
    <source>
        <dbReference type="EMBL" id="OGG48806.1"/>
    </source>
</evidence>
<dbReference type="PANTHER" id="PTHR11606">
    <property type="entry name" value="GLUTAMATE DEHYDROGENASE"/>
    <property type="match status" value="1"/>
</dbReference>
<accession>A0A1F6CHT1</accession>
<feature type="binding site" evidence="5">
    <location>
        <position position="91"/>
    </location>
    <ligand>
        <name>substrate</name>
    </ligand>
</feature>
<keyword evidence="5" id="KW-0520">NAD</keyword>
<feature type="active site" description="Proton donor" evidence="4">
    <location>
        <position position="103"/>
    </location>
</feature>
<evidence type="ECO:0000256" key="6">
    <source>
        <dbReference type="PIRSR" id="PIRSR000185-3"/>
    </source>
</evidence>
<dbReference type="PROSITE" id="PS00074">
    <property type="entry name" value="GLFV_DEHYDROGENASE"/>
    <property type="match status" value="1"/>
</dbReference>
<dbReference type="PRINTS" id="PR00082">
    <property type="entry name" value="GLFDHDRGNASE"/>
</dbReference>
<evidence type="ECO:0000313" key="10">
    <source>
        <dbReference type="Proteomes" id="UP000176445"/>
    </source>
</evidence>
<dbReference type="GO" id="GO:0006538">
    <property type="term" value="P:L-glutamate catabolic process"/>
    <property type="evidence" value="ECO:0007669"/>
    <property type="project" value="TreeGrafter"/>
</dbReference>
<dbReference type="GO" id="GO:0004352">
    <property type="term" value="F:glutamate dehydrogenase (NAD+) activity"/>
    <property type="evidence" value="ECO:0007669"/>
    <property type="project" value="TreeGrafter"/>
</dbReference>
<name>A0A1F6CHT1_9BACT</name>
<feature type="binding site" evidence="5">
    <location>
        <position position="345"/>
    </location>
    <ligand>
        <name>substrate</name>
    </ligand>
</feature>
<feature type="binding site" evidence="5">
    <location>
        <position position="187"/>
    </location>
    <ligand>
        <name>NAD(+)</name>
        <dbReference type="ChEBI" id="CHEBI:57540"/>
    </ligand>
</feature>
<keyword evidence="5" id="KW-0547">Nucleotide-binding</keyword>
<evidence type="ECO:0000256" key="5">
    <source>
        <dbReference type="PIRSR" id="PIRSR000185-2"/>
    </source>
</evidence>
<evidence type="ECO:0000256" key="4">
    <source>
        <dbReference type="PIRSR" id="PIRSR000185-1"/>
    </source>
</evidence>
<dbReference type="InterPro" id="IPR036291">
    <property type="entry name" value="NAD(P)-bd_dom_sf"/>
</dbReference>
<dbReference type="EMBL" id="MFKW01000084">
    <property type="protein sequence ID" value="OGG48806.1"/>
    <property type="molecule type" value="Genomic_DNA"/>
</dbReference>
<sequence>MVNAFDEAQEQLNRAIAVSPVTENLHTLLLKPEREIVVSIPIHMDDGSLRIFEGYRVQYSSLRGPYKGGVRFHSQADISEVRALAFWMTMKCAVAGIAMGGGKGGITVDPRSLSAAEIERLARGWVQAFYSLLGPDQDIPAPDVNTTPEIMCWMSEEYAKLTGDTRNATFTGKALTCGGSEGRSAATSAGGFYVFEALRPHIELPAHVKVAVQGMGNVGGGTAKIFREHGHTIIAMSDSRGGIYSAEGLDPAEVETYKKKNGNMKGFPNAQQISNEELLELPCDVLVPAALENQITKKNAEKIQAKVVLELANGPTATDADDILFKKGIAVIPDILANAGGVVVSTYEWEQNLKGEHWSEKDVLDKLCTLLERESKNVWERSVKLKTDLRRAAFSIALERLEEALRSKKV</sequence>
<dbReference type="PIRSF" id="PIRSF000185">
    <property type="entry name" value="Glu_DH"/>
    <property type="match status" value="1"/>
</dbReference>
<dbReference type="AlphaFoldDB" id="A0A1F6CHT1"/>
<dbReference type="SUPFAM" id="SSF51735">
    <property type="entry name" value="NAD(P)-binding Rossmann-fold domains"/>
    <property type="match status" value="1"/>
</dbReference>
<dbReference type="Proteomes" id="UP000176445">
    <property type="component" value="Unassembled WGS sequence"/>
</dbReference>
<keyword evidence="2 3" id="KW-0560">Oxidoreductase</keyword>
<dbReference type="SUPFAM" id="SSF53223">
    <property type="entry name" value="Aminoacid dehydrogenase-like, N-terminal domain"/>
    <property type="match status" value="1"/>
</dbReference>
<dbReference type="Gene3D" id="3.40.50.10860">
    <property type="entry name" value="Leucine Dehydrogenase, chain A, domain 1"/>
    <property type="match status" value="1"/>
</dbReference>
<evidence type="ECO:0000256" key="2">
    <source>
        <dbReference type="ARBA" id="ARBA00023002"/>
    </source>
</evidence>
<dbReference type="InterPro" id="IPR033922">
    <property type="entry name" value="NAD_bind_Glu_DH"/>
</dbReference>
<gene>
    <name evidence="9" type="ORF">A2704_06615</name>
</gene>
<feature type="binding site" evidence="5">
    <location>
        <position position="67"/>
    </location>
    <ligand>
        <name>substrate</name>
    </ligand>
</feature>
<dbReference type="InterPro" id="IPR006095">
    <property type="entry name" value="Glu/Leu/Phe/Val/Trp_DH"/>
</dbReference>
<evidence type="ECO:0000259" key="8">
    <source>
        <dbReference type="SMART" id="SM00839"/>
    </source>
</evidence>
<dbReference type="InterPro" id="IPR033524">
    <property type="entry name" value="Glu/Leu/Phe/Val_DH_AS"/>
</dbReference>
<evidence type="ECO:0000256" key="3">
    <source>
        <dbReference type="PIRNR" id="PIRNR000185"/>
    </source>
</evidence>
<comment type="caution">
    <text evidence="9">The sequence shown here is derived from an EMBL/GenBank/DDBJ whole genome shotgun (WGS) entry which is preliminary data.</text>
</comment>
<dbReference type="InterPro" id="IPR006097">
    <property type="entry name" value="Glu/Leu/Phe/Val/Trp_DH_dimer"/>
</dbReference>
<organism evidence="9 10">
    <name type="scientific">Candidatus Kaiserbacteria bacterium RIFCSPHIGHO2_01_FULL_54_36b</name>
    <dbReference type="NCBI Taxonomy" id="1798483"/>
    <lineage>
        <taxon>Bacteria</taxon>
        <taxon>Candidatus Kaiseribacteriota</taxon>
    </lineage>
</organism>
<evidence type="ECO:0000256" key="7">
    <source>
        <dbReference type="RuleBase" id="RU004417"/>
    </source>
</evidence>
<dbReference type="InterPro" id="IPR046346">
    <property type="entry name" value="Aminoacid_DH-like_N_sf"/>
</dbReference>
<dbReference type="CDD" id="cd01076">
    <property type="entry name" value="NAD_bind_1_Glu_DH"/>
    <property type="match status" value="1"/>
</dbReference>
<dbReference type="SMART" id="SM00839">
    <property type="entry name" value="ELFV_dehydrog"/>
    <property type="match status" value="1"/>
</dbReference>
<evidence type="ECO:0000256" key="1">
    <source>
        <dbReference type="ARBA" id="ARBA00006382"/>
    </source>
</evidence>
<dbReference type="InterPro" id="IPR006096">
    <property type="entry name" value="Glu/Leu/Phe/Val/Trp_DH_C"/>
</dbReference>
<protein>
    <recommendedName>
        <fullName evidence="3">Glutamate dehydrogenase</fullName>
    </recommendedName>
</protein>
<dbReference type="InterPro" id="IPR014362">
    <property type="entry name" value="Glu_DH"/>
</dbReference>
<comment type="similarity">
    <text evidence="1 3 7">Belongs to the Glu/Leu/Phe/Val dehydrogenases family.</text>
</comment>
<dbReference type="PANTHER" id="PTHR11606:SF13">
    <property type="entry name" value="GLUTAMATE DEHYDROGENASE 1, MITOCHONDRIAL"/>
    <property type="match status" value="1"/>
</dbReference>
<dbReference type="Gene3D" id="3.40.50.720">
    <property type="entry name" value="NAD(P)-binding Rossmann-like Domain"/>
    <property type="match status" value="1"/>
</dbReference>
<reference evidence="9 10" key="1">
    <citation type="journal article" date="2016" name="Nat. Commun.">
        <title>Thousands of microbial genomes shed light on interconnected biogeochemical processes in an aquifer system.</title>
        <authorList>
            <person name="Anantharaman K."/>
            <person name="Brown C.T."/>
            <person name="Hug L.A."/>
            <person name="Sharon I."/>
            <person name="Castelle C.J."/>
            <person name="Probst A.J."/>
            <person name="Thomas B.C."/>
            <person name="Singh A."/>
            <person name="Wilkins M.J."/>
            <person name="Karaoz U."/>
            <person name="Brodie E.L."/>
            <person name="Williams K.H."/>
            <person name="Hubbard S.S."/>
            <person name="Banfield J.F."/>
        </authorList>
    </citation>
    <scope>NUCLEOTIDE SEQUENCE [LARGE SCALE GENOMIC DNA]</scope>
</reference>